<dbReference type="RefSeq" id="XP_002683081.1">
    <property type="nucleotide sequence ID" value="XM_002683035.1"/>
</dbReference>
<organism evidence="2">
    <name type="scientific">Naegleria gruberi</name>
    <name type="common">Amoeba</name>
    <dbReference type="NCBI Taxonomy" id="5762"/>
    <lineage>
        <taxon>Eukaryota</taxon>
        <taxon>Discoba</taxon>
        <taxon>Heterolobosea</taxon>
        <taxon>Tetramitia</taxon>
        <taxon>Eutetramitia</taxon>
        <taxon>Vahlkampfiidae</taxon>
        <taxon>Naegleria</taxon>
    </lineage>
</organism>
<evidence type="ECO:0000313" key="1">
    <source>
        <dbReference type="EMBL" id="EFC50337.1"/>
    </source>
</evidence>
<dbReference type="Proteomes" id="UP000006671">
    <property type="component" value="Unassembled WGS sequence"/>
</dbReference>
<dbReference type="KEGG" id="ngr:NAEGRDRAFT_61217"/>
<dbReference type="SUPFAM" id="SSF48371">
    <property type="entry name" value="ARM repeat"/>
    <property type="match status" value="1"/>
</dbReference>
<accession>D2UXR7</accession>
<dbReference type="OrthoDB" id="10381207at2759"/>
<name>D2UXR7_NAEGR</name>
<dbReference type="InterPro" id="IPR011989">
    <property type="entry name" value="ARM-like"/>
</dbReference>
<sequence length="495" mass="57365">MEDVESALDDLEYFDPILSPLEEEKMCMDNICQCLNDCFFMIKQYTEGEESFNVILVDQSLECFQLAKVEPSSNYSQHQIVKIFINLKIYALKCLAKLISVCSLETTEDSYKELSKNCAELFVKDEGLNALFECLVIDDKYDTSDQSDEKMRLIIVETLFFFVCRNEIARLAVVFQQGLLLIMELMTVEPNSTIRSYYCAILREFCITYPEDLVKENCIENSVSYLAADPCDDVRALSAEIVEMLIKTDSTNLERIDLIEIAKLLNSVLNNDTSAVVESCCKLCETLFKEDTHKIIHSEFIKNSYWVSLVRVMKNHDFKTASCAIRAIRYLAQFSERDDLAQKCLLKFDAISTLLKFLLDTTFDKRTNIEEKRSKFKKERTQKHQPVAVDEACEVLKTTIKLESAFLFSMLFYRSPRLKQKVKDDLKVFPNWIMALRRKLVQAVAQSEISYFENVEITNELGWNMANFVIEKETVYDEKTRNLDIKNLMDELSNS</sequence>
<dbReference type="eggNOG" id="ENOG502SPK4">
    <property type="taxonomic scope" value="Eukaryota"/>
</dbReference>
<gene>
    <name evidence="1" type="ORF">NAEGRDRAFT_61217</name>
</gene>
<dbReference type="EMBL" id="GG738845">
    <property type="protein sequence ID" value="EFC50337.1"/>
    <property type="molecule type" value="Genomic_DNA"/>
</dbReference>
<dbReference type="GeneID" id="8863897"/>
<evidence type="ECO:0000313" key="2">
    <source>
        <dbReference type="Proteomes" id="UP000006671"/>
    </source>
</evidence>
<protein>
    <submittedName>
        <fullName evidence="1">Predicted protein</fullName>
    </submittedName>
</protein>
<dbReference type="InterPro" id="IPR016024">
    <property type="entry name" value="ARM-type_fold"/>
</dbReference>
<proteinExistence type="predicted"/>
<dbReference type="AlphaFoldDB" id="D2UXR7"/>
<reference evidence="1 2" key="1">
    <citation type="journal article" date="2010" name="Cell">
        <title>The genome of Naegleria gruberi illuminates early eukaryotic versatility.</title>
        <authorList>
            <person name="Fritz-Laylin L.K."/>
            <person name="Prochnik S.E."/>
            <person name="Ginger M.L."/>
            <person name="Dacks J.B."/>
            <person name="Carpenter M.L."/>
            <person name="Field M.C."/>
            <person name="Kuo A."/>
            <person name="Paredez A."/>
            <person name="Chapman J."/>
            <person name="Pham J."/>
            <person name="Shu S."/>
            <person name="Neupane R."/>
            <person name="Cipriano M."/>
            <person name="Mancuso J."/>
            <person name="Tu H."/>
            <person name="Salamov A."/>
            <person name="Lindquist E."/>
            <person name="Shapiro H."/>
            <person name="Lucas S."/>
            <person name="Grigoriev I.V."/>
            <person name="Cande W.Z."/>
            <person name="Fulton C."/>
            <person name="Rokhsar D.S."/>
            <person name="Dawson S.C."/>
        </authorList>
    </citation>
    <scope>NUCLEOTIDE SEQUENCE [LARGE SCALE GENOMIC DNA]</scope>
    <source>
        <strain evidence="1 2">NEG-M</strain>
    </source>
</reference>
<dbReference type="VEuPathDB" id="AmoebaDB:NAEGRDRAFT_61217"/>
<keyword evidence="2" id="KW-1185">Reference proteome</keyword>
<dbReference type="Gene3D" id="1.25.10.10">
    <property type="entry name" value="Leucine-rich Repeat Variant"/>
    <property type="match status" value="1"/>
</dbReference>
<dbReference type="InParanoid" id="D2UXR7"/>